<organism evidence="1 2">
    <name type="scientific">Nodularia phage vB_NpeS-2AV2</name>
    <dbReference type="NCBI Taxonomy" id="1777122"/>
    <lineage>
        <taxon>Viruses</taxon>
        <taxon>Duplodnaviria</taxon>
        <taxon>Heunggongvirae</taxon>
        <taxon>Uroviricota</taxon>
        <taxon>Caudoviricetes</taxon>
        <taxon>Ravarandavirus</taxon>
        <taxon>Ravarandavirus rv2AV2</taxon>
    </lineage>
</organism>
<gene>
    <name evidence="1" type="ORF">2AV2_103</name>
</gene>
<reference evidence="2" key="1">
    <citation type="submission" date="2015-12" db="EMBL/GenBank/DDBJ databases">
        <authorList>
            <person name="Sencilo A."/>
            <person name="Bamford D.H."/>
            <person name="Roine E."/>
        </authorList>
    </citation>
    <scope>NUCLEOTIDE SEQUENCE [LARGE SCALE GENOMIC DNA]</scope>
</reference>
<dbReference type="Proteomes" id="UP000225722">
    <property type="component" value="Segment"/>
</dbReference>
<dbReference type="EMBL" id="KU230356">
    <property type="protein sequence ID" value="ALY07555.1"/>
    <property type="molecule type" value="Genomic_DNA"/>
</dbReference>
<name>A0A1L2BX00_9CAUD</name>
<accession>A0A1L2BX00</accession>
<sequence>MYLALELLLEGKSEGQELGEAALLDLQDLEIENLYKEAKIEGLLKSKSDVWIV</sequence>
<evidence type="ECO:0000313" key="1">
    <source>
        <dbReference type="EMBL" id="ALY07555.1"/>
    </source>
</evidence>
<proteinExistence type="predicted"/>
<keyword evidence="2" id="KW-1185">Reference proteome</keyword>
<evidence type="ECO:0000313" key="2">
    <source>
        <dbReference type="Proteomes" id="UP000225722"/>
    </source>
</evidence>
<protein>
    <submittedName>
        <fullName evidence="1">Uncharacterized protein</fullName>
    </submittedName>
</protein>